<dbReference type="Pfam" id="PF00266">
    <property type="entry name" value="Aminotran_5"/>
    <property type="match status" value="1"/>
</dbReference>
<dbReference type="GO" id="GO:0016740">
    <property type="term" value="F:transferase activity"/>
    <property type="evidence" value="ECO:0007669"/>
    <property type="project" value="UniProtKB-KW"/>
</dbReference>
<comment type="caution">
    <text evidence="2">The sequence shown here is derived from an EMBL/GenBank/DDBJ whole genome shotgun (WGS) entry which is preliminary data.</text>
</comment>
<dbReference type="Proteomes" id="UP001273166">
    <property type="component" value="Unassembled WGS sequence"/>
</dbReference>
<dbReference type="InterPro" id="IPR015421">
    <property type="entry name" value="PyrdxlP-dep_Trfase_major"/>
</dbReference>
<proteinExistence type="predicted"/>
<reference evidence="2" key="2">
    <citation type="submission" date="2023-06" db="EMBL/GenBank/DDBJ databases">
        <authorList>
            <consortium name="Lawrence Berkeley National Laboratory"/>
            <person name="Mondo S.J."/>
            <person name="Hensen N."/>
            <person name="Bonometti L."/>
            <person name="Westerberg I."/>
            <person name="Brannstrom I.O."/>
            <person name="Guillou S."/>
            <person name="Cros-Aarteil S."/>
            <person name="Calhoun S."/>
            <person name="Haridas S."/>
            <person name="Kuo A."/>
            <person name="Pangilinan J."/>
            <person name="Riley R."/>
            <person name="Labutti K."/>
            <person name="Andreopoulos B."/>
            <person name="Lipzen A."/>
            <person name="Chen C."/>
            <person name="Yanf M."/>
            <person name="Daum C."/>
            <person name="Ng V."/>
            <person name="Clum A."/>
            <person name="Steindorff A."/>
            <person name="Ohm R."/>
            <person name="Martin F."/>
            <person name="Silar P."/>
            <person name="Natvig D."/>
            <person name="Lalanne C."/>
            <person name="Gautier V."/>
            <person name="Ament-Velasquez S.L."/>
            <person name="Kruys A."/>
            <person name="Hutchinson M.I."/>
            <person name="Powell A.J."/>
            <person name="Barry K."/>
            <person name="Miller A.N."/>
            <person name="Grigoriev I.V."/>
            <person name="Debuchy R."/>
            <person name="Gladieux P."/>
            <person name="Thoren M.H."/>
            <person name="Johannesson H."/>
        </authorList>
    </citation>
    <scope>NUCLEOTIDE SEQUENCE</scope>
    <source>
        <strain evidence="2">CBS 333.67</strain>
    </source>
</reference>
<dbReference type="Gene3D" id="3.90.1150.10">
    <property type="entry name" value="Aspartate Aminotransferase, domain 1"/>
    <property type="match status" value="1"/>
</dbReference>
<feature type="domain" description="Aminotransferase class V" evidence="1">
    <location>
        <begin position="22"/>
        <end position="391"/>
    </location>
</feature>
<dbReference type="PANTHER" id="PTHR43586">
    <property type="entry name" value="CYSTEINE DESULFURASE"/>
    <property type="match status" value="1"/>
</dbReference>
<name>A0AAJ0M6Y9_9PEZI</name>
<dbReference type="Gene3D" id="3.40.640.10">
    <property type="entry name" value="Type I PLP-dependent aspartate aminotransferase-like (Major domain)"/>
    <property type="match status" value="1"/>
</dbReference>
<reference evidence="2" key="1">
    <citation type="journal article" date="2023" name="Mol. Phylogenet. Evol.">
        <title>Genome-scale phylogeny and comparative genomics of the fungal order Sordariales.</title>
        <authorList>
            <person name="Hensen N."/>
            <person name="Bonometti L."/>
            <person name="Westerberg I."/>
            <person name="Brannstrom I.O."/>
            <person name="Guillou S."/>
            <person name="Cros-Aarteil S."/>
            <person name="Calhoun S."/>
            <person name="Haridas S."/>
            <person name="Kuo A."/>
            <person name="Mondo S."/>
            <person name="Pangilinan J."/>
            <person name="Riley R."/>
            <person name="LaButti K."/>
            <person name="Andreopoulos B."/>
            <person name="Lipzen A."/>
            <person name="Chen C."/>
            <person name="Yan M."/>
            <person name="Daum C."/>
            <person name="Ng V."/>
            <person name="Clum A."/>
            <person name="Steindorff A."/>
            <person name="Ohm R.A."/>
            <person name="Martin F."/>
            <person name="Silar P."/>
            <person name="Natvig D.O."/>
            <person name="Lalanne C."/>
            <person name="Gautier V."/>
            <person name="Ament-Velasquez S.L."/>
            <person name="Kruys A."/>
            <person name="Hutchinson M.I."/>
            <person name="Powell A.J."/>
            <person name="Barry K."/>
            <person name="Miller A.N."/>
            <person name="Grigoriev I.V."/>
            <person name="Debuchy R."/>
            <person name="Gladieux P."/>
            <person name="Hiltunen Thoren M."/>
            <person name="Johannesson H."/>
        </authorList>
    </citation>
    <scope>NUCLEOTIDE SEQUENCE</scope>
    <source>
        <strain evidence="2">CBS 333.67</strain>
    </source>
</reference>
<organism evidence="2 3">
    <name type="scientific">Chaetomium strumarium</name>
    <dbReference type="NCBI Taxonomy" id="1170767"/>
    <lineage>
        <taxon>Eukaryota</taxon>
        <taxon>Fungi</taxon>
        <taxon>Dikarya</taxon>
        <taxon>Ascomycota</taxon>
        <taxon>Pezizomycotina</taxon>
        <taxon>Sordariomycetes</taxon>
        <taxon>Sordariomycetidae</taxon>
        <taxon>Sordariales</taxon>
        <taxon>Chaetomiaceae</taxon>
        <taxon>Chaetomium</taxon>
    </lineage>
</organism>
<evidence type="ECO:0000313" key="3">
    <source>
        <dbReference type="Proteomes" id="UP001273166"/>
    </source>
</evidence>
<gene>
    <name evidence="2" type="ORF">B0T15DRAFT_389335</name>
</gene>
<keyword evidence="3" id="KW-1185">Reference proteome</keyword>
<dbReference type="SUPFAM" id="SSF53383">
    <property type="entry name" value="PLP-dependent transferases"/>
    <property type="match status" value="1"/>
</dbReference>
<dbReference type="AlphaFoldDB" id="A0AAJ0M6Y9"/>
<dbReference type="InterPro" id="IPR015422">
    <property type="entry name" value="PyrdxlP-dep_Trfase_small"/>
</dbReference>
<keyword evidence="2" id="KW-0808">Transferase</keyword>
<dbReference type="GeneID" id="87883310"/>
<dbReference type="InterPro" id="IPR015424">
    <property type="entry name" value="PyrdxlP-dep_Trfase"/>
</dbReference>
<dbReference type="InterPro" id="IPR000192">
    <property type="entry name" value="Aminotrans_V_dom"/>
</dbReference>
<dbReference type="PANTHER" id="PTHR43586:SF21">
    <property type="entry name" value="PYRIDOXAL PHOSPHATE (PLP)-DEPENDENT ASPARTATE AMINOTRANSFERASE SUPERFAMILY"/>
    <property type="match status" value="1"/>
</dbReference>
<evidence type="ECO:0000313" key="2">
    <source>
        <dbReference type="EMBL" id="KAK3311165.1"/>
    </source>
</evidence>
<protein>
    <submittedName>
        <fullName evidence="2">Pyridoxal phosphate-dependent transferase</fullName>
    </submittedName>
</protein>
<sequence>MATALDLDEVRGSFPALAGKQVYLDNAGGSQTLGTVAERIQDYLLNTNVQLGATYAAAKQSTSRYDEGYAAAATYIGASSDEIVLGSSTTQLFRNVSYALRFQAGDELIVSAVDHEANIAPWVDLAERQKLVLKWWKPNADAPDAGTNPKLLASDLVGLLTEKTRLVSFTHASNILGTIHDVKAITSIVHSRNPKTMVCVDGVAYAPHRKIDVKDLGVDFYSYSWYKVYGPHISILYASPLALSNLASLGHFFNPHATLQDKLGLAGASYELVHAIPAVAEYLDGKWEGIVAHEGQLQRTLLAWLNARADVTVWGERSADVAVRVPTVSFTLNGWDSKRFVEAVEAESDFGFRWGSFYSVRLVKDVLGLPAEGVIRVSMVHYNTVEEVKRLIAAMEKVLAPK</sequence>
<evidence type="ECO:0000259" key="1">
    <source>
        <dbReference type="Pfam" id="PF00266"/>
    </source>
</evidence>
<accession>A0AAJ0M6Y9</accession>
<dbReference type="RefSeq" id="XP_062726945.1">
    <property type="nucleotide sequence ID" value="XM_062864481.1"/>
</dbReference>
<dbReference type="EMBL" id="JAUDZG010000001">
    <property type="protein sequence ID" value="KAK3311165.1"/>
    <property type="molecule type" value="Genomic_DNA"/>
</dbReference>